<reference evidence="2 3" key="2">
    <citation type="submission" date="2018-11" db="EMBL/GenBank/DDBJ databases">
        <authorList>
            <consortium name="Pathogen Informatics"/>
        </authorList>
    </citation>
    <scope>NUCLEOTIDE SEQUENCE [LARGE SCALE GENOMIC DNA]</scope>
</reference>
<gene>
    <name evidence="2" type="ORF">TTAC_LOCUS5462</name>
</gene>
<dbReference type="WBParaSite" id="TTAC_0000547501-mRNA-1">
    <property type="protein sequence ID" value="TTAC_0000547501-mRNA-1"/>
    <property type="gene ID" value="TTAC_0000547501"/>
</dbReference>
<evidence type="ECO:0000313" key="2">
    <source>
        <dbReference type="EMBL" id="VDM27046.1"/>
    </source>
</evidence>
<evidence type="ECO:0000259" key="1">
    <source>
        <dbReference type="Pfam" id="PF16794"/>
    </source>
</evidence>
<evidence type="ECO:0000313" key="3">
    <source>
        <dbReference type="Proteomes" id="UP000274429"/>
    </source>
</evidence>
<name>A0A0R3WXI5_HYDTA</name>
<sequence length="39" mass="4587">MACTLTSVQPENIYYFAVRSIDRFQRFSEWSNVVDVQVS</sequence>
<dbReference type="Pfam" id="PF16794">
    <property type="entry name" value="fn3_4"/>
    <property type="match status" value="1"/>
</dbReference>
<protein>
    <submittedName>
        <fullName evidence="4">Fibronectin type-III domain-containing protein</fullName>
    </submittedName>
</protein>
<dbReference type="Gene3D" id="2.60.40.10">
    <property type="entry name" value="Immunoglobulins"/>
    <property type="match status" value="1"/>
</dbReference>
<proteinExistence type="predicted"/>
<organism evidence="4">
    <name type="scientific">Hydatigena taeniaeformis</name>
    <name type="common">Feline tapeworm</name>
    <name type="synonym">Taenia taeniaeformis</name>
    <dbReference type="NCBI Taxonomy" id="6205"/>
    <lineage>
        <taxon>Eukaryota</taxon>
        <taxon>Metazoa</taxon>
        <taxon>Spiralia</taxon>
        <taxon>Lophotrochozoa</taxon>
        <taxon>Platyhelminthes</taxon>
        <taxon>Cestoda</taxon>
        <taxon>Eucestoda</taxon>
        <taxon>Cyclophyllidea</taxon>
        <taxon>Taeniidae</taxon>
        <taxon>Hydatigera</taxon>
    </lineage>
</organism>
<dbReference type="InterPro" id="IPR056565">
    <property type="entry name" value="Fn3_ATF7IP"/>
</dbReference>
<accession>A0A0R3WXI5</accession>
<dbReference type="OrthoDB" id="6250244at2759"/>
<dbReference type="AlphaFoldDB" id="A0A0R3WXI5"/>
<feature type="domain" description="Activating transcription factor 7-interacting protein Fn3" evidence="1">
    <location>
        <begin position="1"/>
        <end position="34"/>
    </location>
</feature>
<keyword evidence="3" id="KW-1185">Reference proteome</keyword>
<dbReference type="InterPro" id="IPR013783">
    <property type="entry name" value="Ig-like_fold"/>
</dbReference>
<dbReference type="Proteomes" id="UP000274429">
    <property type="component" value="Unassembled WGS sequence"/>
</dbReference>
<reference evidence="4" key="1">
    <citation type="submission" date="2017-02" db="UniProtKB">
        <authorList>
            <consortium name="WormBaseParasite"/>
        </authorList>
    </citation>
    <scope>IDENTIFICATION</scope>
</reference>
<dbReference type="EMBL" id="UYWX01007637">
    <property type="protein sequence ID" value="VDM27046.1"/>
    <property type="molecule type" value="Genomic_DNA"/>
</dbReference>
<dbReference type="InterPro" id="IPR036116">
    <property type="entry name" value="FN3_sf"/>
</dbReference>
<dbReference type="SUPFAM" id="SSF49265">
    <property type="entry name" value="Fibronectin type III"/>
    <property type="match status" value="1"/>
</dbReference>
<dbReference type="STRING" id="6205.A0A0R3WXI5"/>
<evidence type="ECO:0000313" key="4">
    <source>
        <dbReference type="WBParaSite" id="TTAC_0000547501-mRNA-1"/>
    </source>
</evidence>